<accession>A0ACC2R2Y0</accession>
<organism evidence="1 2">
    <name type="scientific">Mythimna loreyi</name>
    <dbReference type="NCBI Taxonomy" id="667449"/>
    <lineage>
        <taxon>Eukaryota</taxon>
        <taxon>Metazoa</taxon>
        <taxon>Ecdysozoa</taxon>
        <taxon>Arthropoda</taxon>
        <taxon>Hexapoda</taxon>
        <taxon>Insecta</taxon>
        <taxon>Pterygota</taxon>
        <taxon>Neoptera</taxon>
        <taxon>Endopterygota</taxon>
        <taxon>Lepidoptera</taxon>
        <taxon>Glossata</taxon>
        <taxon>Ditrysia</taxon>
        <taxon>Noctuoidea</taxon>
        <taxon>Noctuidae</taxon>
        <taxon>Noctuinae</taxon>
        <taxon>Hadenini</taxon>
        <taxon>Mythimna</taxon>
    </lineage>
</organism>
<dbReference type="Proteomes" id="UP001231649">
    <property type="component" value="Chromosome 6"/>
</dbReference>
<gene>
    <name evidence="1" type="ORF">PYW08_014448</name>
</gene>
<evidence type="ECO:0000313" key="2">
    <source>
        <dbReference type="Proteomes" id="UP001231649"/>
    </source>
</evidence>
<reference evidence="1" key="1">
    <citation type="submission" date="2023-03" db="EMBL/GenBank/DDBJ databases">
        <title>Chromosome-level genomes of two armyworms, Mythimna separata and Mythimna loreyi, provide insights into the biosynthesis and reception of sex pheromones.</title>
        <authorList>
            <person name="Zhao H."/>
        </authorList>
    </citation>
    <scope>NUCLEOTIDE SEQUENCE</scope>
    <source>
        <strain evidence="1">BeijingLab</strain>
    </source>
</reference>
<sequence length="1157" mass="131617">MVKQQILLAYLSLCVGGLNAILYDVVSGKPANKTQLSIYAQRNNTGICTVDVKPCDPKEWQRLDGSCNNLKNPSRGTHRTPTISLLPVDFSPNYEPKKASDGGDLELPRKLRTELLCSGKVSEMKLTQLVAYYILFTIGDVLSIHDILNYVQNIPYCCTPEGKNDHRCTPIKVPVHDPVHRFSGINCLNLTRPQTFQTYGCLDNGTDFVRINFQTPIYDLSNIYNLSPGFSDLIRTFKNGLLKIETTENGLLFPESDPDSTLCPLNQRPRETRCHKYLLNAILGTSLIEILFYRQHNKIAEELHRLNPSWNDDRLFFTARNINIAISIQIFLYELLTILLGKRNLIKDGVICSDGKFRDLYDENIKLQMTNEYVYLHRWFHTIQEATMKFYDTDGHFVKTFPMVNATSRTGFLAIDDNFVQITQGSFRQQTGGFDYTMHSDMGNRILDGAQLASDVGSSDLTFIPLDATLQKPIRHRFDGRDMGREKGGMVPETLYCLMVDQLKRTIASDRYWYENCNRPHAFTKDQLKAIREVTIAGVLCWVGDHVTEIQPKAFYSISSNDAVFYDYYNGTKVSDTMLAYYNATGRLGTCTVNVRPCDAMELRRVDGTCNNLEHPSQGTFTVVHPRILPPSYFNGTYPRKAVSGKDLTLPRIVRVKLLCEGTSVNKVLTQAVLDFAIFAFGDVGSQHDIRFYLTNKTDCCTTGRKDYLCVPNIIPEDDPVHRFSGIRCMNLTRPLDFQYFGCTNDTVPSPIEQATAVYDLSPIYNSANKGDTVVRSFEGGHLLTEVENGVSWPPNGTGFCPANPPGRKCFKNYSNSLQAIQLFSTWFLRLHNYIADHFAEINRCWDDNQLFFIAREINIAVSQQIHIYEFWSLLVGNEKLMELGIASKGCGCRDFYDGSYPQTTLEYTLLNRWFHIIQDGSSKMYDTDGTFLKDYPIVNGTLRTGDLAEGRNIFYITQGKFRQPAREANHGVDPDIAERGLPHVQLSVDVPTSDLHKNRLFGLRPYVDYLHHCFGYKIRCWNDLVKVMDKDKIIIMQEVYEDVRDIDLLAGIWTERLHKGSHIPPTLTCLLMDSIIKSMKGDRHWFERCNRPHAFTHGQLLEIRKASLAFLLCAVGDGVTEIQRHAFENISPKNPLVSCSEIPKINFNLWANCTTT</sequence>
<protein>
    <submittedName>
        <fullName evidence="1">Uncharacterized protein</fullName>
    </submittedName>
</protein>
<name>A0ACC2R2Y0_9NEOP</name>
<evidence type="ECO:0000313" key="1">
    <source>
        <dbReference type="EMBL" id="KAJ8731718.1"/>
    </source>
</evidence>
<comment type="caution">
    <text evidence="1">The sequence shown here is derived from an EMBL/GenBank/DDBJ whole genome shotgun (WGS) entry which is preliminary data.</text>
</comment>
<dbReference type="EMBL" id="CM056782">
    <property type="protein sequence ID" value="KAJ8731718.1"/>
    <property type="molecule type" value="Genomic_DNA"/>
</dbReference>
<keyword evidence="2" id="KW-1185">Reference proteome</keyword>
<proteinExistence type="predicted"/>